<evidence type="ECO:0000313" key="2">
    <source>
        <dbReference type="Proteomes" id="UP000246104"/>
    </source>
</evidence>
<accession>A0A317JTV6</accession>
<evidence type="ECO:0000313" key="1">
    <source>
        <dbReference type="EMBL" id="PWU23403.1"/>
    </source>
</evidence>
<dbReference type="Proteomes" id="UP000246104">
    <property type="component" value="Unassembled WGS sequence"/>
</dbReference>
<dbReference type="AlphaFoldDB" id="A0A317JTV6"/>
<reference evidence="1 2" key="1">
    <citation type="submission" date="2018-02" db="EMBL/GenBank/DDBJ databases">
        <title>Genomic Reconstructions from Amazon Rainforest and Pasture Soil Reveal Novel Insights into the Physiology of Candidate Phyla in Tropical Sites.</title>
        <authorList>
            <person name="Kroeger M.E."/>
            <person name="Delmont T."/>
            <person name="Eren A.M."/>
            <person name="Guo J."/>
            <person name="Meyer K.M."/>
            <person name="Khan K."/>
            <person name="Rodrigues J.L.M."/>
            <person name="Bohannan B.J.M."/>
            <person name="Tringe S."/>
            <person name="Borges C.D."/>
            <person name="Tiedje J."/>
            <person name="Tsai S.M."/>
            <person name="Nusslein K."/>
        </authorList>
    </citation>
    <scope>NUCLEOTIDE SEQUENCE [LARGE SCALE GENOMIC DNA]</scope>
    <source>
        <strain evidence="1">Amazon FNV 2010 28 9</strain>
    </source>
</reference>
<comment type="caution">
    <text evidence="1">The sequence shown here is derived from an EMBL/GenBank/DDBJ whole genome shotgun (WGS) entry which is preliminary data.</text>
</comment>
<dbReference type="EMBL" id="PSRQ01000035">
    <property type="protein sequence ID" value="PWU23403.1"/>
    <property type="molecule type" value="Genomic_DNA"/>
</dbReference>
<gene>
    <name evidence="1" type="ORF">C5B42_03155</name>
</gene>
<organism evidence="1 2">
    <name type="scientific">Candidatus Cerribacteria bacterium 'Amazon FNV 2010 28 9'</name>
    <dbReference type="NCBI Taxonomy" id="2081795"/>
    <lineage>
        <taxon>Bacteria</taxon>
        <taxon>Candidatus Cerribacteria</taxon>
    </lineage>
</organism>
<name>A0A317JTV6_9BACT</name>
<proteinExistence type="predicted"/>
<sequence length="60" mass="6873">MSSLLGVWKPQEKVFTTVLGKREVKVLVIRENVLEHDKNRNASRVRTTDGEIVWVKGIVL</sequence>
<protein>
    <submittedName>
        <fullName evidence="1">Uncharacterized protein</fullName>
    </submittedName>
</protein>